<name>A0ABW1IP77_9BACL</name>
<evidence type="ECO:0000313" key="2">
    <source>
        <dbReference type="Proteomes" id="UP001596250"/>
    </source>
</evidence>
<keyword evidence="2" id="KW-1185">Reference proteome</keyword>
<evidence type="ECO:0000313" key="1">
    <source>
        <dbReference type="EMBL" id="MFC5986871.1"/>
    </source>
</evidence>
<comment type="caution">
    <text evidence="1">The sequence shown here is derived from an EMBL/GenBank/DDBJ whole genome shotgun (WGS) entry which is preliminary data.</text>
</comment>
<protein>
    <submittedName>
        <fullName evidence="1">Uncharacterized protein</fullName>
    </submittedName>
</protein>
<sequence>MMNQDNIVIISDLSRNYVHLENGIPTINYIDLYRLPFDYIVNIDFSDLLTLSPPIPLKYNGEFITYSGQGTFRTGDGTSYVPVADFMKLLNGSIRNDQGEIILTYKNYETVLQKEKAILWKNRYYYPLIEFKEAFNLKAQSITNFFVNELRDIDKIPAYEIIEISDREETPVK</sequence>
<accession>A0ABW1IP77</accession>
<organism evidence="1 2">
    <name type="scientific">Marinicrinis lubricantis</name>
    <dbReference type="NCBI Taxonomy" id="2086470"/>
    <lineage>
        <taxon>Bacteria</taxon>
        <taxon>Bacillati</taxon>
        <taxon>Bacillota</taxon>
        <taxon>Bacilli</taxon>
        <taxon>Bacillales</taxon>
        <taxon>Paenibacillaceae</taxon>
    </lineage>
</organism>
<reference evidence="2" key="1">
    <citation type="journal article" date="2019" name="Int. J. Syst. Evol. Microbiol.">
        <title>The Global Catalogue of Microorganisms (GCM) 10K type strain sequencing project: providing services to taxonomists for standard genome sequencing and annotation.</title>
        <authorList>
            <consortium name="The Broad Institute Genomics Platform"/>
            <consortium name="The Broad Institute Genome Sequencing Center for Infectious Disease"/>
            <person name="Wu L."/>
            <person name="Ma J."/>
        </authorList>
    </citation>
    <scope>NUCLEOTIDE SEQUENCE [LARGE SCALE GENOMIC DNA]</scope>
    <source>
        <strain evidence="2">CCM 8749</strain>
    </source>
</reference>
<gene>
    <name evidence="1" type="ORF">ACFPXP_10625</name>
</gene>
<dbReference type="EMBL" id="JBHSQV010000140">
    <property type="protein sequence ID" value="MFC5986871.1"/>
    <property type="molecule type" value="Genomic_DNA"/>
</dbReference>
<proteinExistence type="predicted"/>
<dbReference type="Proteomes" id="UP001596250">
    <property type="component" value="Unassembled WGS sequence"/>
</dbReference>